<evidence type="ECO:0000313" key="3">
    <source>
        <dbReference type="Proteomes" id="UP000077071"/>
    </source>
</evidence>
<keyword evidence="3" id="KW-1185">Reference proteome</keyword>
<dbReference type="RefSeq" id="WP_068255787.1">
    <property type="nucleotide sequence ID" value="NZ_CP015515.1"/>
</dbReference>
<name>A0A160KVB9_9MICO</name>
<dbReference type="STRING" id="33888.A6122_2532"/>
<dbReference type="OrthoDB" id="9802683at2"/>
<dbReference type="Proteomes" id="UP000077071">
    <property type="component" value="Chromosome"/>
</dbReference>
<accession>A0A160KVB9</accession>
<dbReference type="AlphaFoldDB" id="A0A160KVB9"/>
<evidence type="ECO:0000313" key="2">
    <source>
        <dbReference type="EMBL" id="AND17647.1"/>
    </source>
</evidence>
<dbReference type="InterPro" id="IPR013320">
    <property type="entry name" value="ConA-like_dom_sf"/>
</dbReference>
<feature type="compositionally biased region" description="Basic and acidic residues" evidence="1">
    <location>
        <begin position="49"/>
        <end position="58"/>
    </location>
</feature>
<reference evidence="2 3" key="1">
    <citation type="submission" date="2016-05" db="EMBL/GenBank/DDBJ databases">
        <title>Complete genome sequence of Rathayibacter tritici NCPPB 1953.</title>
        <authorList>
            <person name="Park J."/>
            <person name="Lee H.-H."/>
            <person name="Lee S.-W."/>
            <person name="Seo Y.-S."/>
        </authorList>
    </citation>
    <scope>NUCLEOTIDE SEQUENCE [LARGE SCALE GENOMIC DNA]</scope>
    <source>
        <strain evidence="2 3">NCPPB 1953</strain>
    </source>
</reference>
<evidence type="ECO:0000256" key="1">
    <source>
        <dbReference type="SAM" id="MobiDB-lite"/>
    </source>
</evidence>
<gene>
    <name evidence="2" type="ORF">A6122_2532</name>
</gene>
<dbReference type="SUPFAM" id="SSF49899">
    <property type="entry name" value="Concanavalin A-like lectins/glucanases"/>
    <property type="match status" value="1"/>
</dbReference>
<organism evidence="2 3">
    <name type="scientific">Rathayibacter tritici</name>
    <dbReference type="NCBI Taxonomy" id="33888"/>
    <lineage>
        <taxon>Bacteria</taxon>
        <taxon>Bacillati</taxon>
        <taxon>Actinomycetota</taxon>
        <taxon>Actinomycetes</taxon>
        <taxon>Micrococcales</taxon>
        <taxon>Microbacteriaceae</taxon>
        <taxon>Rathayibacter</taxon>
    </lineage>
</organism>
<dbReference type="Gene3D" id="2.60.120.200">
    <property type="match status" value="1"/>
</dbReference>
<dbReference type="EMBL" id="CP015515">
    <property type="protein sequence ID" value="AND17647.1"/>
    <property type="molecule type" value="Genomic_DNA"/>
</dbReference>
<feature type="region of interest" description="Disordered" evidence="1">
    <location>
        <begin position="1"/>
        <end position="84"/>
    </location>
</feature>
<proteinExistence type="predicted"/>
<dbReference type="PATRIC" id="fig|33888.3.peg.2831"/>
<dbReference type="KEGG" id="rtn:A6122_2532"/>
<protein>
    <submittedName>
        <fullName evidence="2">Signal peptidase I</fullName>
    </submittedName>
</protein>
<sequence>MRQASADARWEATASPREGGQAGVPHASTRPRPPAPEHPHPRTPTTHTLNRERGGQHDPRRHRRPPPPRDARVTSPRPTLSPTAGAALWLDGAQVASNGSSRTPESTTGYWKIGYDTLGGQWPNVGSSYFGGSLRYAAVKSTVLTPTQIQNHYAAGR</sequence>